<keyword evidence="2" id="KW-0732">Signal</keyword>
<dbReference type="NCBIfam" id="TIGR04056">
    <property type="entry name" value="OMP_RagA_SusC"/>
    <property type="match status" value="1"/>
</dbReference>
<sequence length="1169" mass="131984">MKKFLFPGVLLLGLIFTQVSVAWSAEVENDPSHKKQMLLVEAISMISKEYNVYFTFDHSLVEDIKVEYQTNHSQSVEEALTGVLRETDLKFKLYDRRFVILYQNDKKGLESLKEMVKHFEHIIADGPEKKQVRNSLRPISKIPLNKRMVSAERMIKKVATNISGIVTDQEGEPLIGVNVQVKGTNKGAATDLDGKFELIDVNENATLVISYIGYKTQEVKVDGRTTINITLQPDAALVDEVVVVAFGKQKKTDMVGAVTSISPADLKVPASNLTTALAGQAAGVISYQRSGEPGQDNAEFFIRGVTSFGVGKVNPLILIDGVELGVTELARLRPDDIENFSIMKDATATALYGARGANGVIYVTTKEGVEGKVQISLRSELSMSSPTSNVELADPVTYMELYNEALFARDPFSIPLYSQEKINETRKNPNSVIFPSVDWRDELFKDRTVNHRHNLNVRGGGKIARYYVAGSVAQDNGTLKVNGINNFNNNIDLKTYTLRANVNINLSPSTELIVRLNGNFDDYKGPLDGGSTVYNQVIRSNPVDFLPFYERGQKHQHINHILFGGVSDRPFINPYANMVKGYRDYQRSLMLAQMEIKQDLNFITEGLSFRTMFNTNRTSRFDIERSYKPFYYELSDFDKFSGEYSIENFNESTGEEFLSFRLNDNNRQQENVFYMESALNYNRTFADKHSLSGLLVNILRSSITARASSLQLSLPRRNFGVSGRLTYSYDERYYGEFNFGYNGSEKFDKNHRYGFFPSVGFAWSISNEDFWLPLKDIVNNLRIRATYGLVGNDAIGSASDRFFYLSNVNMNAGAQGFRFGQINPYSRNGVNVTRYSNPDVTWEVSKKANLSIEASLFENLNIQADFFTEERANILMSRIDIPSTMGLTAPVRANVGAASGGGMDIMSDYTYTHRNSFWLQVRGNFTYATSQFKVYEEPLYEKEWWLSRIGQPISKQWGYIAERLFIDDEEVANSPDQPFGDVIGGDIKYKDVNQDGQITSLDRVPIGFPTVPEIIYGAGFSVGYKDFDVSVFFQGSARSSFWVDPGQVAPFEGGRQIIKAFADDHYSLQNQNTYALWPRLSTIGNQNNQQRSSWWLYNGAFLRVKQAELGYTFSPKSGRIGKFDDVRVYLSGTNLLLFSHFKLWDIEMGQRGLGYPLQRVFNFGVNINI</sequence>
<dbReference type="Gene3D" id="2.170.130.10">
    <property type="entry name" value="TonB-dependent receptor, plug domain"/>
    <property type="match status" value="1"/>
</dbReference>
<reference evidence="4" key="1">
    <citation type="submission" date="2021-06" db="EMBL/GenBank/DDBJ databases">
        <title>44 bacteria genomes isolated from Dapeng, Shenzhen.</title>
        <authorList>
            <person name="Zheng W."/>
            <person name="Yu S."/>
            <person name="Huang Y."/>
        </authorList>
    </citation>
    <scope>NUCLEOTIDE SEQUENCE</scope>
    <source>
        <strain evidence="4">DP5N28-2</strain>
    </source>
</reference>
<dbReference type="EMBL" id="JAHVHU010000010">
    <property type="protein sequence ID" value="MBY5958772.1"/>
    <property type="molecule type" value="Genomic_DNA"/>
</dbReference>
<dbReference type="SUPFAM" id="SSF49464">
    <property type="entry name" value="Carboxypeptidase regulatory domain-like"/>
    <property type="match status" value="1"/>
</dbReference>
<comment type="similarity">
    <text evidence="1">Belongs to the TonB-dependent receptor family.</text>
</comment>
<feature type="chain" id="PRO_5037545106" evidence="2">
    <location>
        <begin position="25"/>
        <end position="1169"/>
    </location>
</feature>
<evidence type="ECO:0000313" key="5">
    <source>
        <dbReference type="Proteomes" id="UP000753961"/>
    </source>
</evidence>
<dbReference type="RefSeq" id="WP_222580311.1">
    <property type="nucleotide sequence ID" value="NZ_JAHVHU010000010.1"/>
</dbReference>
<organism evidence="4 5">
    <name type="scientific">Membranihabitans marinus</name>
    <dbReference type="NCBI Taxonomy" id="1227546"/>
    <lineage>
        <taxon>Bacteria</taxon>
        <taxon>Pseudomonadati</taxon>
        <taxon>Bacteroidota</taxon>
        <taxon>Saprospiria</taxon>
        <taxon>Saprospirales</taxon>
        <taxon>Saprospiraceae</taxon>
        <taxon>Membranihabitans</taxon>
    </lineage>
</organism>
<proteinExistence type="inferred from homology"/>
<keyword evidence="4" id="KW-0675">Receptor</keyword>
<name>A0A953HZY6_9BACT</name>
<dbReference type="Pfam" id="PF13715">
    <property type="entry name" value="CarbopepD_reg_2"/>
    <property type="match status" value="1"/>
</dbReference>
<dbReference type="FunFam" id="2.170.130.10:FF:000003">
    <property type="entry name" value="SusC/RagA family TonB-linked outer membrane protein"/>
    <property type="match status" value="1"/>
</dbReference>
<keyword evidence="5" id="KW-1185">Reference proteome</keyword>
<dbReference type="FunFam" id="2.60.40.1120:FF:000003">
    <property type="entry name" value="Outer membrane protein Omp121"/>
    <property type="match status" value="1"/>
</dbReference>
<dbReference type="InterPro" id="IPR012910">
    <property type="entry name" value="Plug_dom"/>
</dbReference>
<keyword evidence="1" id="KW-0812">Transmembrane</keyword>
<comment type="subcellular location">
    <subcellularLocation>
        <location evidence="1">Cell outer membrane</location>
        <topology evidence="1">Multi-pass membrane protein</topology>
    </subcellularLocation>
</comment>
<evidence type="ECO:0000259" key="3">
    <source>
        <dbReference type="Pfam" id="PF07715"/>
    </source>
</evidence>
<feature type="signal peptide" evidence="2">
    <location>
        <begin position="1"/>
        <end position="24"/>
    </location>
</feature>
<keyword evidence="1" id="KW-0813">Transport</keyword>
<keyword evidence="1" id="KW-0998">Cell outer membrane</keyword>
<dbReference type="NCBIfam" id="TIGR04057">
    <property type="entry name" value="SusC_RagA_signa"/>
    <property type="match status" value="1"/>
</dbReference>
<dbReference type="SUPFAM" id="SSF56935">
    <property type="entry name" value="Porins"/>
    <property type="match status" value="1"/>
</dbReference>
<dbReference type="PROSITE" id="PS52016">
    <property type="entry name" value="TONB_DEPENDENT_REC_3"/>
    <property type="match status" value="1"/>
</dbReference>
<evidence type="ECO:0000313" key="4">
    <source>
        <dbReference type="EMBL" id="MBY5958772.1"/>
    </source>
</evidence>
<dbReference type="Gene3D" id="2.60.40.1120">
    <property type="entry name" value="Carboxypeptidase-like, regulatory domain"/>
    <property type="match status" value="1"/>
</dbReference>
<protein>
    <submittedName>
        <fullName evidence="4">TonB-dependent receptor</fullName>
    </submittedName>
</protein>
<feature type="domain" description="TonB-dependent receptor plug" evidence="3">
    <location>
        <begin position="251"/>
        <end position="360"/>
    </location>
</feature>
<dbReference type="GO" id="GO:0009279">
    <property type="term" value="C:cell outer membrane"/>
    <property type="evidence" value="ECO:0007669"/>
    <property type="project" value="UniProtKB-SubCell"/>
</dbReference>
<dbReference type="InterPro" id="IPR023997">
    <property type="entry name" value="TonB-dep_OMP_SusC/RagA_CS"/>
</dbReference>
<gene>
    <name evidence="4" type="ORF">KUV50_11540</name>
</gene>
<evidence type="ECO:0000256" key="2">
    <source>
        <dbReference type="SAM" id="SignalP"/>
    </source>
</evidence>
<accession>A0A953HZY6</accession>
<dbReference type="InterPro" id="IPR037066">
    <property type="entry name" value="Plug_dom_sf"/>
</dbReference>
<evidence type="ECO:0000256" key="1">
    <source>
        <dbReference type="PROSITE-ProRule" id="PRU01360"/>
    </source>
</evidence>
<dbReference type="InterPro" id="IPR039426">
    <property type="entry name" value="TonB-dep_rcpt-like"/>
</dbReference>
<keyword evidence="1" id="KW-0472">Membrane</keyword>
<keyword evidence="1" id="KW-1134">Transmembrane beta strand</keyword>
<comment type="caution">
    <text evidence="4">The sequence shown here is derived from an EMBL/GenBank/DDBJ whole genome shotgun (WGS) entry which is preliminary data.</text>
</comment>
<dbReference type="AlphaFoldDB" id="A0A953HZY6"/>
<dbReference type="InterPro" id="IPR008969">
    <property type="entry name" value="CarboxyPept-like_regulatory"/>
</dbReference>
<dbReference type="InterPro" id="IPR023996">
    <property type="entry name" value="TonB-dep_OMP_SusC/RagA"/>
</dbReference>
<dbReference type="Pfam" id="PF07715">
    <property type="entry name" value="Plug"/>
    <property type="match status" value="1"/>
</dbReference>
<dbReference type="Proteomes" id="UP000753961">
    <property type="component" value="Unassembled WGS sequence"/>
</dbReference>